<dbReference type="EMBL" id="MNQH01000003">
    <property type="protein sequence ID" value="OKY95933.1"/>
    <property type="molecule type" value="Genomic_DNA"/>
</dbReference>
<protein>
    <submittedName>
        <fullName evidence="1">SIMPL domain-containing protein</fullName>
    </submittedName>
</protein>
<dbReference type="GO" id="GO:0006974">
    <property type="term" value="P:DNA damage response"/>
    <property type="evidence" value="ECO:0007669"/>
    <property type="project" value="TreeGrafter"/>
</dbReference>
<dbReference type="PANTHER" id="PTHR34387:SF2">
    <property type="entry name" value="SLR1258 PROTEIN"/>
    <property type="match status" value="1"/>
</dbReference>
<dbReference type="RefSeq" id="WP_004327713.1">
    <property type="nucleotide sequence ID" value="NZ_BAAFKT010000036.1"/>
</dbReference>
<dbReference type="Pfam" id="PF04402">
    <property type="entry name" value="SIMPL"/>
    <property type="match status" value="1"/>
</dbReference>
<dbReference type="PIRSF" id="PIRSF029033">
    <property type="entry name" value="UCP029033"/>
    <property type="match status" value="1"/>
</dbReference>
<accession>A0A1Q6FAQ7</accession>
<gene>
    <name evidence="1" type="ORF">BHV66_02995</name>
</gene>
<evidence type="ECO:0000313" key="2">
    <source>
        <dbReference type="Proteomes" id="UP000187417"/>
    </source>
</evidence>
<dbReference type="AlphaFoldDB" id="A0A1Q6FAQ7"/>
<organism evidence="1 2">
    <name type="scientific">Alistipes putredinis</name>
    <dbReference type="NCBI Taxonomy" id="28117"/>
    <lineage>
        <taxon>Bacteria</taxon>
        <taxon>Pseudomonadati</taxon>
        <taxon>Bacteroidota</taxon>
        <taxon>Bacteroidia</taxon>
        <taxon>Bacteroidales</taxon>
        <taxon>Rikenellaceae</taxon>
        <taxon>Alistipes</taxon>
    </lineage>
</organism>
<dbReference type="InterPro" id="IPR052022">
    <property type="entry name" value="26kDa_periplasmic_antigen"/>
</dbReference>
<dbReference type="GeneID" id="73802274"/>
<name>A0A1Q6FAQ7_9BACT</name>
<dbReference type="Gene3D" id="3.30.70.2970">
    <property type="entry name" value="Protein of unknown function (DUF541), domain 2"/>
    <property type="match status" value="1"/>
</dbReference>
<dbReference type="InterPro" id="IPR016907">
    <property type="entry name" value="UCP029033"/>
</dbReference>
<evidence type="ECO:0000313" key="1">
    <source>
        <dbReference type="EMBL" id="OKY95933.1"/>
    </source>
</evidence>
<dbReference type="STRING" id="28117.BHV66_02995"/>
<reference evidence="1 2" key="1">
    <citation type="journal article" date="2016" name="Nat. Biotechnol.">
        <title>Measurement of bacterial replication rates in microbial communities.</title>
        <authorList>
            <person name="Brown C.T."/>
            <person name="Olm M.R."/>
            <person name="Thomas B.C."/>
            <person name="Banfield J.F."/>
        </authorList>
    </citation>
    <scope>NUCLEOTIDE SEQUENCE [LARGE SCALE GENOMIC DNA]</scope>
    <source>
        <strain evidence="1">CAG:67_53_122</strain>
    </source>
</reference>
<proteinExistence type="predicted"/>
<comment type="caution">
    <text evidence="1">The sequence shown here is derived from an EMBL/GenBank/DDBJ whole genome shotgun (WGS) entry which is preliminary data.</text>
</comment>
<sequence length="243" mass="26747">MKAYWKYLIIGAAIVVSAWLLARAYTYKYHAQETIVVTGLGETEFSSDLIVWNGFITAEAQNVEAGYAQIESSKKKVYDYLLSKGIAAEAVVFQFVNVTKQYEPVYSANGSWAGQRFTGYRLSQGFTVESKSVDAVENVSREISSLIAQGVSIEAMQPDYYYTKLDDVKLSLIEKASADARVRAEKIAVNAGAKLGGVASARMGVFQITGANTNEEFSAGGSFNTSSRQKKARITMRVEYRIK</sequence>
<dbReference type="Gene3D" id="3.30.110.170">
    <property type="entry name" value="Protein of unknown function (DUF541), domain 1"/>
    <property type="match status" value="1"/>
</dbReference>
<dbReference type="Proteomes" id="UP000187417">
    <property type="component" value="Unassembled WGS sequence"/>
</dbReference>
<dbReference type="InterPro" id="IPR007497">
    <property type="entry name" value="SIMPL/DUF541"/>
</dbReference>
<dbReference type="PANTHER" id="PTHR34387">
    <property type="entry name" value="SLR1258 PROTEIN"/>
    <property type="match status" value="1"/>
</dbReference>